<evidence type="ECO:0000256" key="1">
    <source>
        <dbReference type="SAM" id="MobiDB-lite"/>
    </source>
</evidence>
<dbReference type="OrthoDB" id="785441at2759"/>
<gene>
    <name evidence="2" type="ORF">K7X08_032851</name>
</gene>
<dbReference type="PANTHER" id="PTHR34542">
    <property type="entry name" value="OS08G0359900 PROTEIN"/>
    <property type="match status" value="1"/>
</dbReference>
<feature type="region of interest" description="Disordered" evidence="1">
    <location>
        <begin position="15"/>
        <end position="104"/>
    </location>
</feature>
<feature type="compositionally biased region" description="Basic and acidic residues" evidence="1">
    <location>
        <begin position="69"/>
        <end position="83"/>
    </location>
</feature>
<accession>A0A9Q1M0H4</accession>
<dbReference type="Proteomes" id="UP001152561">
    <property type="component" value="Unassembled WGS sequence"/>
</dbReference>
<sequence>MATLQKFKLLATQCAVAGSPTRSPTTSPVIHLRRRKTLRMLFHRGSGGESSGDNASPDHTSGESHSPAKGKELVGSHKLKDLFVSENSRPEFSPESDGAGGGSIESAVRGIGVRQMRPLSATFRQRLLRRVWRPMLVSIPE</sequence>
<comment type="caution">
    <text evidence="2">The sequence shown here is derived from an EMBL/GenBank/DDBJ whole genome shotgun (WGS) entry which is preliminary data.</text>
</comment>
<keyword evidence="3" id="KW-1185">Reference proteome</keyword>
<dbReference type="EMBL" id="JAJAGQ010000011">
    <property type="protein sequence ID" value="KAJ8549144.1"/>
    <property type="molecule type" value="Genomic_DNA"/>
</dbReference>
<feature type="compositionally biased region" description="Basic residues" evidence="1">
    <location>
        <begin position="31"/>
        <end position="42"/>
    </location>
</feature>
<dbReference type="PANTHER" id="PTHR34542:SF5">
    <property type="match status" value="1"/>
</dbReference>
<evidence type="ECO:0000313" key="2">
    <source>
        <dbReference type="EMBL" id="KAJ8549144.1"/>
    </source>
</evidence>
<protein>
    <submittedName>
        <fullName evidence="2">Uncharacterized protein</fullName>
    </submittedName>
</protein>
<reference evidence="3" key="1">
    <citation type="journal article" date="2023" name="Proc. Natl. Acad. Sci. U.S.A.">
        <title>Genomic and structural basis for evolution of tropane alkaloid biosynthesis.</title>
        <authorList>
            <person name="Wanga Y.-J."/>
            <person name="Taina T."/>
            <person name="Yua J.-Y."/>
            <person name="Lia J."/>
            <person name="Xua B."/>
            <person name="Chenc J."/>
            <person name="D'Auriad J.C."/>
            <person name="Huanga J.-P."/>
            <person name="Huanga S.-X."/>
        </authorList>
    </citation>
    <scope>NUCLEOTIDE SEQUENCE [LARGE SCALE GENOMIC DNA]</scope>
    <source>
        <strain evidence="3">cv. KIB-2019</strain>
    </source>
</reference>
<proteinExistence type="predicted"/>
<organism evidence="2 3">
    <name type="scientific">Anisodus acutangulus</name>
    <dbReference type="NCBI Taxonomy" id="402998"/>
    <lineage>
        <taxon>Eukaryota</taxon>
        <taxon>Viridiplantae</taxon>
        <taxon>Streptophyta</taxon>
        <taxon>Embryophyta</taxon>
        <taxon>Tracheophyta</taxon>
        <taxon>Spermatophyta</taxon>
        <taxon>Magnoliopsida</taxon>
        <taxon>eudicotyledons</taxon>
        <taxon>Gunneridae</taxon>
        <taxon>Pentapetalae</taxon>
        <taxon>asterids</taxon>
        <taxon>lamiids</taxon>
        <taxon>Solanales</taxon>
        <taxon>Solanaceae</taxon>
        <taxon>Solanoideae</taxon>
        <taxon>Hyoscyameae</taxon>
        <taxon>Anisodus</taxon>
    </lineage>
</organism>
<dbReference type="AlphaFoldDB" id="A0A9Q1M0H4"/>
<name>A0A9Q1M0H4_9SOLA</name>
<evidence type="ECO:0000313" key="3">
    <source>
        <dbReference type="Proteomes" id="UP001152561"/>
    </source>
</evidence>